<dbReference type="PANTHER" id="PTHR31668:SF4">
    <property type="entry name" value="TRANSCRIPTIONAL ACTIVATOR PROTEIN DAL81"/>
    <property type="match status" value="1"/>
</dbReference>
<organism evidence="4 5">
    <name type="scientific">[Torrubiella] hemipterigena</name>
    <dbReference type="NCBI Taxonomy" id="1531966"/>
    <lineage>
        <taxon>Eukaryota</taxon>
        <taxon>Fungi</taxon>
        <taxon>Dikarya</taxon>
        <taxon>Ascomycota</taxon>
        <taxon>Pezizomycotina</taxon>
        <taxon>Sordariomycetes</taxon>
        <taxon>Hypocreomycetidae</taxon>
        <taxon>Hypocreales</taxon>
        <taxon>Clavicipitaceae</taxon>
        <taxon>Clavicipitaceae incertae sedis</taxon>
        <taxon>'Torrubiella' clade</taxon>
    </lineage>
</organism>
<feature type="compositionally biased region" description="Basic and acidic residues" evidence="2">
    <location>
        <begin position="116"/>
        <end position="129"/>
    </location>
</feature>
<reference evidence="4 5" key="1">
    <citation type="journal article" date="2015" name="Genome Announc.">
        <title>Draft Genome Sequence and Gene Annotation of the Entomopathogenic Fungus Verticillium hemipterigenum.</title>
        <authorList>
            <person name="Horn F."/>
            <person name="Habel A."/>
            <person name="Scharf D.H."/>
            <person name="Dworschak J."/>
            <person name="Brakhage A.A."/>
            <person name="Guthke R."/>
            <person name="Hertweck C."/>
            <person name="Linde J."/>
        </authorList>
    </citation>
    <scope>NUCLEOTIDE SEQUENCE [LARGE SCALE GENOMIC DNA]</scope>
</reference>
<dbReference type="InterPro" id="IPR001138">
    <property type="entry name" value="Zn2Cys6_DnaBD"/>
</dbReference>
<gene>
    <name evidence="4" type="ORF">VHEMI07017</name>
</gene>
<dbReference type="OrthoDB" id="4960339at2759"/>
<proteinExistence type="predicted"/>
<dbReference type="Gene3D" id="4.10.240.10">
    <property type="entry name" value="Zn(2)-C6 fungal-type DNA-binding domain"/>
    <property type="match status" value="1"/>
</dbReference>
<name>A0A0A1TKI3_9HYPO</name>
<dbReference type="SUPFAM" id="SSF57701">
    <property type="entry name" value="Zn2/Cys6 DNA-binding domain"/>
    <property type="match status" value="1"/>
</dbReference>
<dbReference type="PROSITE" id="PS50048">
    <property type="entry name" value="ZN2_CY6_FUNGAL_2"/>
    <property type="match status" value="1"/>
</dbReference>
<keyword evidence="5" id="KW-1185">Reference proteome</keyword>
<dbReference type="GO" id="GO:0005634">
    <property type="term" value="C:nucleus"/>
    <property type="evidence" value="ECO:0007669"/>
    <property type="project" value="TreeGrafter"/>
</dbReference>
<dbReference type="GO" id="GO:0008270">
    <property type="term" value="F:zinc ion binding"/>
    <property type="evidence" value="ECO:0007669"/>
    <property type="project" value="InterPro"/>
</dbReference>
<feature type="domain" description="Zn(2)-C6 fungal-type" evidence="3">
    <location>
        <begin position="35"/>
        <end position="65"/>
    </location>
</feature>
<evidence type="ECO:0000313" key="5">
    <source>
        <dbReference type="Proteomes" id="UP000039046"/>
    </source>
</evidence>
<sequence>MTMFGTLKYDAGQADLKVVRRDYDPVSAHSRKHQACNRCHSMKVHCNGDRDGCDRCSARNWKCTYTYSEYRPSKRSRRSRASSKLESPPREVSTPSTSLEVPKLYTFEQYTPPKTPSRDGGDQRPKSSEVDVSLQEVDWEAELSAYMASGSAPSATSLAGANPAIVSWSGDGSDNSHLFPIDPCLQQYGTEELTAPHYYSGTPHGGQEGPWQY</sequence>
<dbReference type="InterPro" id="IPR050797">
    <property type="entry name" value="Carb_Metab_Trans_Reg"/>
</dbReference>
<dbReference type="InterPro" id="IPR036864">
    <property type="entry name" value="Zn2-C6_fun-type_DNA-bd_sf"/>
</dbReference>
<dbReference type="GO" id="GO:0000981">
    <property type="term" value="F:DNA-binding transcription factor activity, RNA polymerase II-specific"/>
    <property type="evidence" value="ECO:0007669"/>
    <property type="project" value="InterPro"/>
</dbReference>
<dbReference type="EMBL" id="CDHN01000003">
    <property type="protein sequence ID" value="CEJ91295.1"/>
    <property type="molecule type" value="Genomic_DNA"/>
</dbReference>
<dbReference type="Proteomes" id="UP000039046">
    <property type="component" value="Unassembled WGS sequence"/>
</dbReference>
<dbReference type="HOGENOM" id="CLU_1295211_0_0_1"/>
<dbReference type="GO" id="GO:0001080">
    <property type="term" value="P:nitrogen catabolite activation of transcription from RNA polymerase II promoter"/>
    <property type="evidence" value="ECO:0007669"/>
    <property type="project" value="TreeGrafter"/>
</dbReference>
<evidence type="ECO:0000313" key="4">
    <source>
        <dbReference type="EMBL" id="CEJ91295.1"/>
    </source>
</evidence>
<protein>
    <recommendedName>
        <fullName evidence="3">Zn(2)-C6 fungal-type domain-containing protein</fullName>
    </recommendedName>
</protein>
<dbReference type="AlphaFoldDB" id="A0A0A1TKI3"/>
<feature type="region of interest" description="Disordered" evidence="2">
    <location>
        <begin position="74"/>
        <end position="132"/>
    </location>
</feature>
<dbReference type="STRING" id="1531966.A0A0A1TKI3"/>
<evidence type="ECO:0000256" key="1">
    <source>
        <dbReference type="ARBA" id="ARBA00023242"/>
    </source>
</evidence>
<dbReference type="PROSITE" id="PS00463">
    <property type="entry name" value="ZN2_CY6_FUNGAL_1"/>
    <property type="match status" value="1"/>
</dbReference>
<accession>A0A0A1TKI3</accession>
<evidence type="ECO:0000259" key="3">
    <source>
        <dbReference type="PROSITE" id="PS50048"/>
    </source>
</evidence>
<keyword evidence="1" id="KW-0539">Nucleus</keyword>
<dbReference type="Pfam" id="PF00172">
    <property type="entry name" value="Zn_clus"/>
    <property type="match status" value="1"/>
</dbReference>
<dbReference type="PANTHER" id="PTHR31668">
    <property type="entry name" value="GLUCOSE TRANSPORT TRANSCRIPTION REGULATOR RGT1-RELATED-RELATED"/>
    <property type="match status" value="1"/>
</dbReference>
<dbReference type="CDD" id="cd00067">
    <property type="entry name" value="GAL4"/>
    <property type="match status" value="1"/>
</dbReference>
<evidence type="ECO:0000256" key="2">
    <source>
        <dbReference type="SAM" id="MobiDB-lite"/>
    </source>
</evidence>